<evidence type="ECO:0000256" key="1">
    <source>
        <dbReference type="SAM" id="MobiDB-lite"/>
    </source>
</evidence>
<proteinExistence type="predicted"/>
<keyword evidence="4" id="KW-1185">Reference proteome</keyword>
<accession>A0AAW1TAU8</accession>
<keyword evidence="2" id="KW-0472">Membrane</keyword>
<reference evidence="3 4" key="1">
    <citation type="journal article" date="2024" name="Nat. Commun.">
        <title>Phylogenomics reveals the evolutionary origins of lichenization in chlorophyte algae.</title>
        <authorList>
            <person name="Puginier C."/>
            <person name="Libourel C."/>
            <person name="Otte J."/>
            <person name="Skaloud P."/>
            <person name="Haon M."/>
            <person name="Grisel S."/>
            <person name="Petersen M."/>
            <person name="Berrin J.G."/>
            <person name="Delaux P.M."/>
            <person name="Dal Grande F."/>
            <person name="Keller J."/>
        </authorList>
    </citation>
    <scope>NUCLEOTIDE SEQUENCE [LARGE SCALE GENOMIC DNA]</scope>
    <source>
        <strain evidence="3 4">SAG 2523</strain>
    </source>
</reference>
<protein>
    <submittedName>
        <fullName evidence="3">Uncharacterized protein</fullName>
    </submittedName>
</protein>
<organism evidence="3 4">
    <name type="scientific">Apatococcus fuscideae</name>
    <dbReference type="NCBI Taxonomy" id="2026836"/>
    <lineage>
        <taxon>Eukaryota</taxon>
        <taxon>Viridiplantae</taxon>
        <taxon>Chlorophyta</taxon>
        <taxon>core chlorophytes</taxon>
        <taxon>Trebouxiophyceae</taxon>
        <taxon>Chlorellales</taxon>
        <taxon>Chlorellaceae</taxon>
        <taxon>Apatococcus</taxon>
    </lineage>
</organism>
<feature type="transmembrane region" description="Helical" evidence="2">
    <location>
        <begin position="83"/>
        <end position="103"/>
    </location>
</feature>
<evidence type="ECO:0000313" key="4">
    <source>
        <dbReference type="Proteomes" id="UP001485043"/>
    </source>
</evidence>
<name>A0AAW1TAU8_9CHLO</name>
<sequence length="170" mass="18232">MGLLLGSSGFRVCPLRRKAALTAKARLTYRQQQHRHRVVCGIFGRRKRPQETERSEIAANYEASQAEAPAVAPPAQRLATGPTAIGIAVALSLTFVATWTWMVSRNKGQQSSSTAHGVDGHVHPRESASLMGTSQIDGMAAADEAAMSLEDQSGEILASAAGQHRNSRRD</sequence>
<evidence type="ECO:0000256" key="2">
    <source>
        <dbReference type="SAM" id="Phobius"/>
    </source>
</evidence>
<keyword evidence="2" id="KW-1133">Transmembrane helix</keyword>
<comment type="caution">
    <text evidence="3">The sequence shown here is derived from an EMBL/GenBank/DDBJ whole genome shotgun (WGS) entry which is preliminary data.</text>
</comment>
<gene>
    <name evidence="3" type="ORF">WJX84_007055</name>
</gene>
<keyword evidence="2" id="KW-0812">Transmembrane</keyword>
<dbReference type="EMBL" id="JALJOV010000190">
    <property type="protein sequence ID" value="KAK9866100.1"/>
    <property type="molecule type" value="Genomic_DNA"/>
</dbReference>
<dbReference type="AlphaFoldDB" id="A0AAW1TAU8"/>
<evidence type="ECO:0000313" key="3">
    <source>
        <dbReference type="EMBL" id="KAK9866100.1"/>
    </source>
</evidence>
<dbReference type="Proteomes" id="UP001485043">
    <property type="component" value="Unassembled WGS sequence"/>
</dbReference>
<feature type="region of interest" description="Disordered" evidence="1">
    <location>
        <begin position="137"/>
        <end position="170"/>
    </location>
</feature>